<dbReference type="Gene3D" id="1.20.1250.20">
    <property type="entry name" value="MFS general substrate transporter like domains"/>
    <property type="match status" value="1"/>
</dbReference>
<keyword evidence="1" id="KW-1133">Transmembrane helix</keyword>
<feature type="transmembrane region" description="Helical" evidence="1">
    <location>
        <begin position="14"/>
        <end position="35"/>
    </location>
</feature>
<dbReference type="Proteomes" id="UP000283433">
    <property type="component" value="Unassembled WGS sequence"/>
</dbReference>
<dbReference type="InterPro" id="IPR036259">
    <property type="entry name" value="MFS_trans_sf"/>
</dbReference>
<accession>A0A419S7T3</accession>
<dbReference type="AlphaFoldDB" id="A0A419S7T3"/>
<reference evidence="2 3" key="1">
    <citation type="submission" date="2016-07" db="EMBL/GenBank/DDBJ databases">
        <title>Genome of Pelobium manganitolerans.</title>
        <authorList>
            <person name="Wu S."/>
            <person name="Wang G."/>
        </authorList>
    </citation>
    <scope>NUCLEOTIDE SEQUENCE [LARGE SCALE GENOMIC DNA]</scope>
    <source>
        <strain evidence="2 3">YS-25</strain>
    </source>
</reference>
<evidence type="ECO:0008006" key="4">
    <source>
        <dbReference type="Google" id="ProtNLM"/>
    </source>
</evidence>
<keyword evidence="1" id="KW-0812">Transmembrane</keyword>
<protein>
    <recommendedName>
        <fullName evidence="4">Major facilitator superfamily (MFS) profile domain-containing protein</fullName>
    </recommendedName>
</protein>
<name>A0A419S7T3_9SPHI</name>
<comment type="caution">
    <text evidence="2">The sequence shown here is derived from an EMBL/GenBank/DDBJ whole genome shotgun (WGS) entry which is preliminary data.</text>
</comment>
<dbReference type="EMBL" id="MBTA01000008">
    <property type="protein sequence ID" value="RKD17639.1"/>
    <property type="molecule type" value="Genomic_DNA"/>
</dbReference>
<feature type="transmembrane region" description="Helical" evidence="1">
    <location>
        <begin position="78"/>
        <end position="96"/>
    </location>
</feature>
<feature type="transmembrane region" description="Helical" evidence="1">
    <location>
        <begin position="108"/>
        <end position="126"/>
    </location>
</feature>
<dbReference type="SUPFAM" id="SSF103473">
    <property type="entry name" value="MFS general substrate transporter"/>
    <property type="match status" value="1"/>
</dbReference>
<feature type="transmembrane region" description="Helical" evidence="1">
    <location>
        <begin position="47"/>
        <end position="66"/>
    </location>
</feature>
<keyword evidence="1" id="KW-0472">Membrane</keyword>
<sequence>MNDTIASKPKWNKVILLSSSQVLFQTASILVMTLLEIVKQKNTLTALISSAVGYSVMIMIMTATKLAMCHCGHSSDDAATVIQCHVLGMFVPSFFTETLIEKFGVRKVILTGIIILCLHVSLSLTGTDFFNFVSGLILLVVGCNFIFVGGSKVYRAEEKEKTQTSTTFRFLRLLVSPVCRR</sequence>
<organism evidence="2 3">
    <name type="scientific">Pelobium manganitolerans</name>
    <dbReference type="NCBI Taxonomy" id="1842495"/>
    <lineage>
        <taxon>Bacteria</taxon>
        <taxon>Pseudomonadati</taxon>
        <taxon>Bacteroidota</taxon>
        <taxon>Sphingobacteriia</taxon>
        <taxon>Sphingobacteriales</taxon>
        <taxon>Sphingobacteriaceae</taxon>
        <taxon>Pelobium</taxon>
    </lineage>
</organism>
<evidence type="ECO:0000313" key="3">
    <source>
        <dbReference type="Proteomes" id="UP000283433"/>
    </source>
</evidence>
<keyword evidence="3" id="KW-1185">Reference proteome</keyword>
<evidence type="ECO:0000313" key="2">
    <source>
        <dbReference type="EMBL" id="RKD17639.1"/>
    </source>
</evidence>
<dbReference type="PANTHER" id="PTHR23534:SF1">
    <property type="entry name" value="MAJOR FACILITATOR SUPERFAMILY PROTEIN"/>
    <property type="match status" value="1"/>
</dbReference>
<evidence type="ECO:0000256" key="1">
    <source>
        <dbReference type="SAM" id="Phobius"/>
    </source>
</evidence>
<dbReference type="PANTHER" id="PTHR23534">
    <property type="entry name" value="MFS PERMEASE"/>
    <property type="match status" value="1"/>
</dbReference>
<proteinExistence type="predicted"/>
<feature type="transmembrane region" description="Helical" evidence="1">
    <location>
        <begin position="132"/>
        <end position="154"/>
    </location>
</feature>
<gene>
    <name evidence="2" type="ORF">BCY91_16700</name>
</gene>